<protein>
    <recommendedName>
        <fullName evidence="2">TniQ family protein</fullName>
    </recommendedName>
</protein>
<dbReference type="EMBL" id="CP002218">
    <property type="protein sequence ID" value="ADN61904.1"/>
    <property type="molecule type" value="Genomic_DNA"/>
</dbReference>
<dbReference type="HOGENOM" id="CLU_607907_0_0_4"/>
<proteinExistence type="predicted"/>
<name>E1TI43_BURSG</name>
<reference evidence="1" key="1">
    <citation type="submission" date="2010-09" db="EMBL/GenBank/DDBJ databases">
        <title>Complete sequence of chromosome2 of Burkholderia sp. CCGE1003.</title>
        <authorList>
            <consortium name="US DOE Joint Genome Institute"/>
            <person name="Lucas S."/>
            <person name="Copeland A."/>
            <person name="Lapidus A."/>
            <person name="Cheng J.-F."/>
            <person name="Bruce D."/>
            <person name="Goodwin L."/>
            <person name="Pitluck S."/>
            <person name="Daligault H."/>
            <person name="Davenport K."/>
            <person name="Detter J.C."/>
            <person name="Han C."/>
            <person name="Tapia R."/>
            <person name="Land M."/>
            <person name="Hauser L."/>
            <person name="Jeffries C."/>
            <person name="Kyrpides N."/>
            <person name="Ivanova N."/>
            <person name="Ovchinnikova G."/>
            <person name="Martinez-Romero E."/>
            <person name="Rogel M.A."/>
            <person name="Auchtung J."/>
            <person name="Tiedje J.M."/>
            <person name="Woyke T."/>
        </authorList>
    </citation>
    <scope>NUCLEOTIDE SEQUENCE</scope>
    <source>
        <strain evidence="1">CCGE1003</strain>
    </source>
</reference>
<sequence>MPEYTGSSPVPYESAFSQVARVATLNEMTAVHFLRLSGRKCEDRNWDVSNSRPLRIDEFQCGLSDVGDSSKVYNIFDVRFCASALRVCDQCVGGMYHSLWHQCWTLSHCPLHGCRLRTVCSFCNRSYGQYTFSQTVKDRFLCRHCANSLSMEPATIGRHLELRGRAAEFETAFVASYRQLGSVVVTGQRLSHLEKRFPFDKVNAWWPESRCYWDVMQDVDFVHRKQARTPPKLTWLVWPSPHHDVFQYRSEVDVAYSETLYLLKRWLIHRFPQLAEAGERPELFDDNGAPRTDLWPPEFMAFMLLRLHVEEDCRSWGVRSAEAGNPRTSRHGIVCRAWWESNWLDSRGFACAEFFKAMVYGRYATLYWAAKNGLLDGKTFQAKDYVLPCFWQRRTGGPHIAAVVFPTIDGLPLGRFQTSPLTLKDAVEVLYHDGISIQRQSLAMRRAECG</sequence>
<accession>E1TI43</accession>
<gene>
    <name evidence="1" type="ordered locus">BC1003_5996</name>
</gene>
<evidence type="ECO:0008006" key="2">
    <source>
        <dbReference type="Google" id="ProtNLM"/>
    </source>
</evidence>
<dbReference type="AlphaFoldDB" id="E1TI43"/>
<organism evidence="1">
    <name type="scientific">Burkholderia sp. (strain CCGE1003)</name>
    <dbReference type="NCBI Taxonomy" id="640512"/>
    <lineage>
        <taxon>Bacteria</taxon>
        <taxon>Pseudomonadati</taxon>
        <taxon>Pseudomonadota</taxon>
        <taxon>Betaproteobacteria</taxon>
        <taxon>Burkholderiales</taxon>
        <taxon>Burkholderiaceae</taxon>
        <taxon>Burkholderia</taxon>
    </lineage>
</organism>
<dbReference type="KEGG" id="bgf:BC1003_5996"/>
<evidence type="ECO:0000313" key="1">
    <source>
        <dbReference type="EMBL" id="ADN61904.1"/>
    </source>
</evidence>
<dbReference type="STRING" id="640512.BC1003_5996"/>